<sequence>MPALTVQGNRILRDGVPWWLLGYNSFTWSANCGHPEELMTQDQVDQWLSSMRHDGHGAVRLFFFQGWSLERLDALLASAERNNIYVILTIDNALPDCGEERKTAEWFRDSQKAASYQAWMTTLLQRYKGNTTIAWFEYFNEPGWEDGGLLDFITRMHDVAVTIDPDRLWSSGTIAPYAVGGPDNFRAINESRAVDIVSLHEYDFRDAETHFGPATRENAAGKPVLVGEFGVIDYNVDAAGCQADIALRADRVQRKAEAYITVDGYVGALAWSWQPGRGVGPCSSPGVDQDQQVQDLLRTITR</sequence>
<evidence type="ECO:0000256" key="3">
    <source>
        <dbReference type="RuleBase" id="RU361153"/>
    </source>
</evidence>
<dbReference type="EMBL" id="SZZH01000001">
    <property type="protein sequence ID" value="TKV61667.1"/>
    <property type="molecule type" value="Genomic_DNA"/>
</dbReference>
<organism evidence="5 6">
    <name type="scientific">Nakamurella flava</name>
    <dbReference type="NCBI Taxonomy" id="2576308"/>
    <lineage>
        <taxon>Bacteria</taxon>
        <taxon>Bacillati</taxon>
        <taxon>Actinomycetota</taxon>
        <taxon>Actinomycetes</taxon>
        <taxon>Nakamurellales</taxon>
        <taxon>Nakamurellaceae</taxon>
        <taxon>Nakamurella</taxon>
    </lineage>
</organism>
<evidence type="ECO:0000256" key="2">
    <source>
        <dbReference type="ARBA" id="ARBA00023295"/>
    </source>
</evidence>
<dbReference type="OrthoDB" id="9762066at2"/>
<dbReference type="GO" id="GO:0004553">
    <property type="term" value="F:hydrolase activity, hydrolyzing O-glycosyl compounds"/>
    <property type="evidence" value="ECO:0007669"/>
    <property type="project" value="InterPro"/>
</dbReference>
<dbReference type="SUPFAM" id="SSF51445">
    <property type="entry name" value="(Trans)glycosidases"/>
    <property type="match status" value="1"/>
</dbReference>
<proteinExistence type="inferred from homology"/>
<evidence type="ECO:0000259" key="4">
    <source>
        <dbReference type="Pfam" id="PF00150"/>
    </source>
</evidence>
<gene>
    <name evidence="5" type="ORF">FDO65_08980</name>
</gene>
<dbReference type="AlphaFoldDB" id="A0A4U6QM18"/>
<keyword evidence="6" id="KW-1185">Reference proteome</keyword>
<evidence type="ECO:0000313" key="5">
    <source>
        <dbReference type="EMBL" id="TKV61667.1"/>
    </source>
</evidence>
<dbReference type="InterPro" id="IPR017853">
    <property type="entry name" value="GH"/>
</dbReference>
<feature type="domain" description="Glycoside hydrolase family 5" evidence="4">
    <location>
        <begin position="68"/>
        <end position="241"/>
    </location>
</feature>
<dbReference type="GO" id="GO:0000272">
    <property type="term" value="P:polysaccharide catabolic process"/>
    <property type="evidence" value="ECO:0007669"/>
    <property type="project" value="InterPro"/>
</dbReference>
<dbReference type="InterPro" id="IPR001547">
    <property type="entry name" value="Glyco_hydro_5"/>
</dbReference>
<keyword evidence="2 3" id="KW-0326">Glycosidase</keyword>
<comment type="similarity">
    <text evidence="3">Belongs to the glycosyl hydrolase 5 (cellulase A) family.</text>
</comment>
<accession>A0A4U6QM18</accession>
<name>A0A4U6QM18_9ACTN</name>
<evidence type="ECO:0000313" key="6">
    <source>
        <dbReference type="Proteomes" id="UP000306985"/>
    </source>
</evidence>
<reference evidence="5 6" key="1">
    <citation type="submission" date="2019-05" db="EMBL/GenBank/DDBJ databases">
        <title>Nakamurella sp. N5BH11, whole genome shotgun sequence.</title>
        <authorList>
            <person name="Tuo L."/>
        </authorList>
    </citation>
    <scope>NUCLEOTIDE SEQUENCE [LARGE SCALE GENOMIC DNA]</scope>
    <source>
        <strain evidence="5 6">N5BH11</strain>
    </source>
</reference>
<evidence type="ECO:0000256" key="1">
    <source>
        <dbReference type="ARBA" id="ARBA00022801"/>
    </source>
</evidence>
<keyword evidence="1 3" id="KW-0378">Hydrolase</keyword>
<dbReference type="Gene3D" id="3.20.20.80">
    <property type="entry name" value="Glycosidases"/>
    <property type="match status" value="1"/>
</dbReference>
<dbReference type="Proteomes" id="UP000306985">
    <property type="component" value="Unassembled WGS sequence"/>
</dbReference>
<protein>
    <submittedName>
        <fullName evidence="5">Glycoside hydrolase family 5 protein</fullName>
    </submittedName>
</protein>
<comment type="caution">
    <text evidence="5">The sequence shown here is derived from an EMBL/GenBank/DDBJ whole genome shotgun (WGS) entry which is preliminary data.</text>
</comment>
<dbReference type="Pfam" id="PF00150">
    <property type="entry name" value="Cellulase"/>
    <property type="match status" value="1"/>
</dbReference>